<dbReference type="Proteomes" id="UP000008190">
    <property type="component" value="Chromosome"/>
</dbReference>
<feature type="transmembrane region" description="Helical" evidence="7">
    <location>
        <begin position="431"/>
        <end position="452"/>
    </location>
</feature>
<dbReference type="eggNOG" id="COG0395">
    <property type="taxonomic scope" value="Bacteria"/>
</dbReference>
<accession>H6R4K6</accession>
<dbReference type="SUPFAM" id="SSF161098">
    <property type="entry name" value="MetI-like"/>
    <property type="match status" value="1"/>
</dbReference>
<evidence type="ECO:0000313" key="9">
    <source>
        <dbReference type="Proteomes" id="UP000008190"/>
    </source>
</evidence>
<feature type="transmembrane region" description="Helical" evidence="7">
    <location>
        <begin position="195"/>
        <end position="217"/>
    </location>
</feature>
<dbReference type="STRING" id="1127134.NOCYR_2501"/>
<protein>
    <recommendedName>
        <fullName evidence="10">ABC transmembrane type-1 domain-containing protein</fullName>
    </recommendedName>
</protein>
<dbReference type="HOGENOM" id="CLU_016841_0_0_11"/>
<name>H6R4K6_NOCCG</name>
<sequence length="604" mass="64928">MHGMTTNPGFSSNGVRFELATRRMRGALIGGRHPWRGWERTQLVPAALLLAVLLVASAWTVATAGARVGVPLAVLACGVVAVFVLRKAVRPQPRALMWTVYAVVLAPGPLLFCRLAGADELGVYARTLLFVAAGLVLMALALAAAWFGRGVRWVWLPLVVPFGIAAFVSGLAFRVMFDQAVPVGDVDTFRTGYRWMPLFAFWWTWFGFLAGIFSAALRAIESDSVRWGYLTGPTTSFRPAVLMWRLLRLMQPVLLVTGIAVVVAAARVFDVILIGVPASYQYQRDSATVRWWRLVTGESSTAEAAMYSVPLAVLVGMCAFALWKAGGAREIRLPLRPNPHEPYGVPRTQWPTTVFAVLVAVVFATPLLVLLWVSTRRPGGRGWPALGRVWEAGLPSTLGLTTLVATVATVLAVSAALPVARWLSTTASGTWRFRIAITGLVVLAVLPAQMYLGPIDQVSGALGFSGTQYPLMLVHAAAGIPVTVLILRGALRAAAENPRTASIHGLARPGAVARRLWAGVGGAVVAAAVLEFVQVWNDFFVSLMISGAGVSPWSLLLWGEARHFEENLPQLAAGALVFAIVPVTLLLATWRRFLVPALTGGVLR</sequence>
<evidence type="ECO:0000256" key="2">
    <source>
        <dbReference type="ARBA" id="ARBA00022448"/>
    </source>
</evidence>
<feature type="transmembrane region" description="Helical" evidence="7">
    <location>
        <begin position="472"/>
        <end position="491"/>
    </location>
</feature>
<dbReference type="InterPro" id="IPR035906">
    <property type="entry name" value="MetI-like_sf"/>
</dbReference>
<gene>
    <name evidence="8" type="ordered locus">NOCYR_2501</name>
</gene>
<reference evidence="8 9" key="1">
    <citation type="journal article" date="2012" name="J. Bacteriol.">
        <title>Genome sequence of the human- and animal-pathogenic strain Nocardia cyriacigeorgica GUH-2.</title>
        <authorList>
            <person name="Zoropogui A."/>
            <person name="Pujic P."/>
            <person name="Normand P."/>
            <person name="Barbe V."/>
            <person name="Beaman B."/>
            <person name="Beaman L."/>
            <person name="Boiron P."/>
            <person name="Colinon C."/>
            <person name="Deredjian A."/>
            <person name="Graindorge A."/>
            <person name="Mangenot S."/>
            <person name="Nazaret S."/>
            <person name="Neto M."/>
            <person name="Petit S."/>
            <person name="Roche D."/>
            <person name="Vallenet D."/>
            <person name="Rodriguez-Nava V."/>
            <person name="Richard Y."/>
            <person name="Cournoyer B."/>
            <person name="Blaha D."/>
        </authorList>
    </citation>
    <scope>NUCLEOTIDE SEQUENCE [LARGE SCALE GENOMIC DNA]</scope>
    <source>
        <strain evidence="8 9">GUH-2</strain>
    </source>
</reference>
<evidence type="ECO:0000256" key="1">
    <source>
        <dbReference type="ARBA" id="ARBA00004651"/>
    </source>
</evidence>
<organism evidence="8 9">
    <name type="scientific">Nocardia cyriacigeorgica (strain GUH-2)</name>
    <dbReference type="NCBI Taxonomy" id="1127134"/>
    <lineage>
        <taxon>Bacteria</taxon>
        <taxon>Bacillati</taxon>
        <taxon>Actinomycetota</taxon>
        <taxon>Actinomycetes</taxon>
        <taxon>Mycobacteriales</taxon>
        <taxon>Nocardiaceae</taxon>
        <taxon>Nocardia</taxon>
    </lineage>
</organism>
<dbReference type="PANTHER" id="PTHR32243:SF18">
    <property type="entry name" value="INNER MEMBRANE ABC TRANSPORTER PERMEASE PROTEIN YCJP"/>
    <property type="match status" value="1"/>
</dbReference>
<comment type="subcellular location">
    <subcellularLocation>
        <location evidence="1">Cell membrane</location>
        <topology evidence="1">Multi-pass membrane protein</topology>
    </subcellularLocation>
</comment>
<feature type="transmembrane region" description="Helical" evidence="7">
    <location>
        <begin position="154"/>
        <end position="175"/>
    </location>
</feature>
<feature type="transmembrane region" description="Helical" evidence="7">
    <location>
        <begin position="253"/>
        <end position="276"/>
    </location>
</feature>
<evidence type="ECO:0008006" key="10">
    <source>
        <dbReference type="Google" id="ProtNLM"/>
    </source>
</evidence>
<keyword evidence="2" id="KW-0813">Transport</keyword>
<dbReference type="KEGG" id="ncy:NOCYR_2501"/>
<keyword evidence="5 7" id="KW-1133">Transmembrane helix</keyword>
<dbReference type="AlphaFoldDB" id="H6R4K6"/>
<proteinExistence type="predicted"/>
<dbReference type="eggNOG" id="COG1175">
    <property type="taxonomic scope" value="Bacteria"/>
</dbReference>
<feature type="transmembrane region" description="Helical" evidence="7">
    <location>
        <begin position="571"/>
        <end position="590"/>
    </location>
</feature>
<evidence type="ECO:0000256" key="7">
    <source>
        <dbReference type="SAM" id="Phobius"/>
    </source>
</evidence>
<feature type="transmembrane region" description="Helical" evidence="7">
    <location>
        <begin position="98"/>
        <end position="117"/>
    </location>
</feature>
<feature type="transmembrane region" description="Helical" evidence="7">
    <location>
        <begin position="354"/>
        <end position="374"/>
    </location>
</feature>
<dbReference type="Gene3D" id="1.10.3720.10">
    <property type="entry name" value="MetI-like"/>
    <property type="match status" value="1"/>
</dbReference>
<feature type="transmembrane region" description="Helical" evidence="7">
    <location>
        <begin position="43"/>
        <end position="62"/>
    </location>
</feature>
<evidence type="ECO:0000256" key="6">
    <source>
        <dbReference type="ARBA" id="ARBA00023136"/>
    </source>
</evidence>
<feature type="transmembrane region" description="Helical" evidence="7">
    <location>
        <begin position="304"/>
        <end position="323"/>
    </location>
</feature>
<keyword evidence="6 7" id="KW-0472">Membrane</keyword>
<evidence type="ECO:0000313" key="8">
    <source>
        <dbReference type="EMBL" id="CCF63272.1"/>
    </source>
</evidence>
<dbReference type="InterPro" id="IPR050901">
    <property type="entry name" value="BP-dep_ABC_trans_perm"/>
</dbReference>
<dbReference type="EMBL" id="FO082843">
    <property type="protein sequence ID" value="CCF63272.1"/>
    <property type="molecule type" value="Genomic_DNA"/>
</dbReference>
<keyword evidence="3" id="KW-1003">Cell membrane</keyword>
<evidence type="ECO:0000256" key="3">
    <source>
        <dbReference type="ARBA" id="ARBA00022475"/>
    </source>
</evidence>
<keyword evidence="9" id="KW-1185">Reference proteome</keyword>
<feature type="transmembrane region" description="Helical" evidence="7">
    <location>
        <begin position="68"/>
        <end position="86"/>
    </location>
</feature>
<feature type="transmembrane region" description="Helical" evidence="7">
    <location>
        <begin position="512"/>
        <end position="533"/>
    </location>
</feature>
<evidence type="ECO:0000256" key="5">
    <source>
        <dbReference type="ARBA" id="ARBA00022989"/>
    </source>
</evidence>
<feature type="transmembrane region" description="Helical" evidence="7">
    <location>
        <begin position="394"/>
        <end position="419"/>
    </location>
</feature>
<dbReference type="PANTHER" id="PTHR32243">
    <property type="entry name" value="MALTOSE TRANSPORT SYSTEM PERMEASE-RELATED"/>
    <property type="match status" value="1"/>
</dbReference>
<evidence type="ECO:0000256" key="4">
    <source>
        <dbReference type="ARBA" id="ARBA00022692"/>
    </source>
</evidence>
<feature type="transmembrane region" description="Helical" evidence="7">
    <location>
        <begin position="123"/>
        <end position="147"/>
    </location>
</feature>
<dbReference type="GO" id="GO:0005886">
    <property type="term" value="C:plasma membrane"/>
    <property type="evidence" value="ECO:0007669"/>
    <property type="project" value="UniProtKB-SubCell"/>
</dbReference>
<feature type="transmembrane region" description="Helical" evidence="7">
    <location>
        <begin position="539"/>
        <end position="559"/>
    </location>
</feature>
<keyword evidence="4 7" id="KW-0812">Transmembrane</keyword>